<feature type="compositionally biased region" description="Basic residues" evidence="1">
    <location>
        <begin position="250"/>
        <end position="260"/>
    </location>
</feature>
<sequence length="791" mass="83578">MAQVGCCGAGLCLSADGLRWPPLWGDRLAPLQLTENARPGQGVGAKLNPQKSQRLTSPAPTPRPLGRTQDVLARRLAGSVVARPPAPTPTPPPPERPALGAPGSGALPRRRRRRRRRRRARVCASRSGRQSPPGVPAPPRRGAVGRGRAPGAPGRSQPGRRGAGKPPRAIKAAALAGAPGSGARRGRWGRTGGRGRRGASGTESGRPGAEPFASPAQPPLRRRTSPERAGALGWGRRTAPAAALPAREACRRRRRRRGPGGKRAGSADAPSSERGQGRGKTSPVCGFGRPARSLLCVAESCARDGGWRARDRSEGRVAGPAALARVRLATLRPAARPRALFLLGPPPPPAASGSRAPGSRWAPRVALAREATGWPETFWSGPGGTHVPWRKAPSAPEVVSRRLSALRDRRRRSPSVQHGGRPGAPPAAGFEVLSLAPRSQRCPQFQGFLVVLWTDPDPSSVDRAWLCPQGPVETESLAKQDRSGGTLGRQPPCPLRPASSEAFITADRGSYTVRGSVVPALPPWPGAGGLAVKGACVPTQVHEQPRDGGGVPGVYLGHVVTISEPGWRGIIKEEYAGKQSKTNPGPWKCHAAGKKEGAMALKSWKRNDAGRGYRKRKGRPSSLSPPDGVLLFFRTPQGLEAEHCPPPEGLQGARRRQEAYLGRSKAASGTPWPPLSVRVLVARGRRGRAGAVQVDSPQSGPRVPTGRTDESTFSFLLDPVDIVWLPGPATRAVGKTRRAEGWDGASLSVPDSSAGSAALSWDSGRRQNREAHQDRGLPNLALEKSPTRQTV</sequence>
<feature type="compositionally biased region" description="Low complexity" evidence="1">
    <location>
        <begin position="169"/>
        <end position="182"/>
    </location>
</feature>
<protein>
    <submittedName>
        <fullName evidence="3">Collagen alpha-1(I) chain-like</fullName>
    </submittedName>
</protein>
<feature type="region of interest" description="Disordered" evidence="1">
    <location>
        <begin position="687"/>
        <end position="710"/>
    </location>
</feature>
<feature type="region of interest" description="Disordered" evidence="1">
    <location>
        <begin position="475"/>
        <end position="497"/>
    </location>
</feature>
<evidence type="ECO:0000313" key="2">
    <source>
        <dbReference type="Proteomes" id="UP001165780"/>
    </source>
</evidence>
<dbReference type="GeneID" id="128772667"/>
<dbReference type="AlphaFoldDB" id="A0A9W2UEM1"/>
<feature type="compositionally biased region" description="Pro residues" evidence="1">
    <location>
        <begin position="84"/>
        <end position="96"/>
    </location>
</feature>
<name>A0A9W2UEM1_PANPR</name>
<dbReference type="Proteomes" id="UP001165780">
    <property type="component" value="Unplaced"/>
</dbReference>
<proteinExistence type="predicted"/>
<feature type="region of interest" description="Disordered" evidence="1">
    <location>
        <begin position="403"/>
        <end position="429"/>
    </location>
</feature>
<feature type="region of interest" description="Disordered" evidence="1">
    <location>
        <begin position="606"/>
        <end position="628"/>
    </location>
</feature>
<reference evidence="3" key="1">
    <citation type="submission" date="2025-08" db="UniProtKB">
        <authorList>
            <consortium name="RefSeq"/>
        </authorList>
    </citation>
    <scope>IDENTIFICATION</scope>
    <source>
        <tissue evidence="3">Whole blood</tissue>
    </source>
</reference>
<gene>
    <name evidence="3" type="primary">LOC128772667</name>
</gene>
<feature type="region of interest" description="Disordered" evidence="1">
    <location>
        <begin position="340"/>
        <end position="359"/>
    </location>
</feature>
<evidence type="ECO:0000256" key="1">
    <source>
        <dbReference type="SAM" id="MobiDB-lite"/>
    </source>
</evidence>
<organism evidence="2 3">
    <name type="scientific">Panthera pardus</name>
    <name type="common">Leopard</name>
    <name type="synonym">Felis pardus</name>
    <dbReference type="NCBI Taxonomy" id="9691"/>
    <lineage>
        <taxon>Eukaryota</taxon>
        <taxon>Metazoa</taxon>
        <taxon>Chordata</taxon>
        <taxon>Craniata</taxon>
        <taxon>Vertebrata</taxon>
        <taxon>Euteleostomi</taxon>
        <taxon>Mammalia</taxon>
        <taxon>Eutheria</taxon>
        <taxon>Laurasiatheria</taxon>
        <taxon>Carnivora</taxon>
        <taxon>Feliformia</taxon>
        <taxon>Felidae</taxon>
        <taxon>Pantherinae</taxon>
        <taxon>Panthera</taxon>
    </lineage>
</organism>
<feature type="compositionally biased region" description="Low complexity" evidence="1">
    <location>
        <begin position="235"/>
        <end position="247"/>
    </location>
</feature>
<evidence type="ECO:0000313" key="3">
    <source>
        <dbReference type="RefSeq" id="XP_053744555.1"/>
    </source>
</evidence>
<feature type="region of interest" description="Disordered" evidence="1">
    <location>
        <begin position="79"/>
        <end position="285"/>
    </location>
</feature>
<accession>A0A9W2UEM1</accession>
<feature type="compositionally biased region" description="Basic residues" evidence="1">
    <location>
        <begin position="108"/>
        <end position="121"/>
    </location>
</feature>
<feature type="compositionally biased region" description="Low complexity" evidence="1">
    <location>
        <begin position="140"/>
        <end position="160"/>
    </location>
</feature>
<feature type="compositionally biased region" description="Basic residues" evidence="1">
    <location>
        <begin position="184"/>
        <end position="197"/>
    </location>
</feature>
<feature type="compositionally biased region" description="Polar residues" evidence="1">
    <location>
        <begin position="49"/>
        <end position="58"/>
    </location>
</feature>
<feature type="compositionally biased region" description="Basic and acidic residues" evidence="1">
    <location>
        <begin position="763"/>
        <end position="775"/>
    </location>
</feature>
<dbReference type="RefSeq" id="XP_053744555.1">
    <property type="nucleotide sequence ID" value="XM_053888580.1"/>
</dbReference>
<feature type="region of interest" description="Disordered" evidence="1">
    <location>
        <begin position="736"/>
        <end position="791"/>
    </location>
</feature>
<feature type="region of interest" description="Disordered" evidence="1">
    <location>
        <begin position="37"/>
        <end position="67"/>
    </location>
</feature>
<keyword evidence="2" id="KW-1185">Reference proteome</keyword>